<gene>
    <name evidence="3" type="ORF">EYB53_007290</name>
</gene>
<comment type="caution">
    <text evidence="3">The sequence shown here is derived from an EMBL/GenBank/DDBJ whole genome shotgun (WGS) entry which is preliminary data.</text>
</comment>
<keyword evidence="3" id="KW-0378">Hydrolase</keyword>
<dbReference type="RefSeq" id="WP_135477544.1">
    <property type="nucleotide sequence ID" value="NZ_SIJK02000009.1"/>
</dbReference>
<accession>A0ABS4D7V0</accession>
<organism evidence="3 4">
    <name type="scientific">Candidatus Chloroploca mongolica</name>
    <dbReference type="NCBI Taxonomy" id="2528176"/>
    <lineage>
        <taxon>Bacteria</taxon>
        <taxon>Bacillati</taxon>
        <taxon>Chloroflexota</taxon>
        <taxon>Chloroflexia</taxon>
        <taxon>Chloroflexales</taxon>
        <taxon>Chloroflexineae</taxon>
        <taxon>Oscillochloridaceae</taxon>
        <taxon>Candidatus Chloroploca</taxon>
    </lineage>
</organism>
<dbReference type="EMBL" id="SIJK02000009">
    <property type="protein sequence ID" value="MBP1465506.1"/>
    <property type="molecule type" value="Genomic_DNA"/>
</dbReference>
<feature type="chain" id="PRO_5045679133" evidence="1">
    <location>
        <begin position="24"/>
        <end position="271"/>
    </location>
</feature>
<feature type="signal peptide" evidence="1">
    <location>
        <begin position="1"/>
        <end position="23"/>
    </location>
</feature>
<evidence type="ECO:0000313" key="3">
    <source>
        <dbReference type="EMBL" id="MBP1465506.1"/>
    </source>
</evidence>
<dbReference type="GO" id="GO:0016787">
    <property type="term" value="F:hydrolase activity"/>
    <property type="evidence" value="ECO:0007669"/>
    <property type="project" value="UniProtKB-KW"/>
</dbReference>
<keyword evidence="4" id="KW-1185">Reference proteome</keyword>
<evidence type="ECO:0000259" key="2">
    <source>
        <dbReference type="Pfam" id="PF13472"/>
    </source>
</evidence>
<feature type="domain" description="SGNH hydrolase-type esterase" evidence="2">
    <location>
        <begin position="34"/>
        <end position="259"/>
    </location>
</feature>
<name>A0ABS4D7V0_9CHLR</name>
<dbReference type="InterPro" id="IPR036514">
    <property type="entry name" value="SGNH_hydro_sf"/>
</dbReference>
<dbReference type="Gene3D" id="3.40.50.1110">
    <property type="entry name" value="SGNH hydrolase"/>
    <property type="match status" value="1"/>
</dbReference>
<proteinExistence type="predicted"/>
<dbReference type="Proteomes" id="UP001193081">
    <property type="component" value="Unassembled WGS sequence"/>
</dbReference>
<sequence>MSRFFLIIIVFVILAQLPVAVQAQTQLPNSLAATGDSLSQGFGAGPRYFGDNTAYAWATGGHPSVNSVALRLATRNPALAGNVYNLARVGARMADLPTQLSIASALEVEYVTVMMGGNDACASSEAAMTPVATFRTQFATALTQLGEQSPQTSLLVMSIPDPTRLLPLFRNDRRALLVWETFAVCPSALAEPRSEATEDVARRERVRQRVAEYNAVLGEVCASTPRCRYDNGVVFASELTAADVSPVDYFHLSARGQARLAEAAWLASGFE</sequence>
<evidence type="ECO:0000256" key="1">
    <source>
        <dbReference type="SAM" id="SignalP"/>
    </source>
</evidence>
<dbReference type="InterPro" id="IPR013830">
    <property type="entry name" value="SGNH_hydro"/>
</dbReference>
<evidence type="ECO:0000313" key="4">
    <source>
        <dbReference type="Proteomes" id="UP001193081"/>
    </source>
</evidence>
<reference evidence="3 4" key="1">
    <citation type="submission" date="2021-03" db="EMBL/GenBank/DDBJ databases">
        <authorList>
            <person name="Grouzdev D.S."/>
        </authorList>
    </citation>
    <scope>NUCLEOTIDE SEQUENCE [LARGE SCALE GENOMIC DNA]</scope>
    <source>
        <strain evidence="3 4">M50-1</strain>
    </source>
</reference>
<dbReference type="Pfam" id="PF13472">
    <property type="entry name" value="Lipase_GDSL_2"/>
    <property type="match status" value="1"/>
</dbReference>
<dbReference type="SUPFAM" id="SSF52266">
    <property type="entry name" value="SGNH hydrolase"/>
    <property type="match status" value="1"/>
</dbReference>
<keyword evidence="1" id="KW-0732">Signal</keyword>
<protein>
    <submittedName>
        <fullName evidence="3">SGNH/GDSL hydrolase family protein</fullName>
    </submittedName>
</protein>